<feature type="transmembrane region" description="Helical" evidence="6">
    <location>
        <begin position="415"/>
        <end position="439"/>
    </location>
</feature>
<dbReference type="GO" id="GO:0015297">
    <property type="term" value="F:antiporter activity"/>
    <property type="evidence" value="ECO:0007669"/>
    <property type="project" value="InterPro"/>
</dbReference>
<keyword evidence="8" id="KW-1185">Reference proteome</keyword>
<dbReference type="Pfam" id="PF01554">
    <property type="entry name" value="MatE"/>
    <property type="match status" value="2"/>
</dbReference>
<feature type="transmembrane region" description="Helical" evidence="6">
    <location>
        <begin position="200"/>
        <end position="218"/>
    </location>
</feature>
<feature type="transmembrane region" description="Helical" evidence="6">
    <location>
        <begin position="480"/>
        <end position="502"/>
    </location>
</feature>
<feature type="transmembrane region" description="Helical" evidence="6">
    <location>
        <begin position="127"/>
        <end position="150"/>
    </location>
</feature>
<dbReference type="EMBL" id="JACBKZ010000012">
    <property type="protein sequence ID" value="KAF5937589.1"/>
    <property type="molecule type" value="Genomic_DNA"/>
</dbReference>
<feature type="transmembrane region" description="Helical" evidence="6">
    <location>
        <begin position="230"/>
        <end position="250"/>
    </location>
</feature>
<feature type="transmembrane region" description="Helical" evidence="6">
    <location>
        <begin position="256"/>
        <end position="280"/>
    </location>
</feature>
<evidence type="ECO:0000256" key="4">
    <source>
        <dbReference type="ARBA" id="ARBA00022989"/>
    </source>
</evidence>
<dbReference type="Proteomes" id="UP000593564">
    <property type="component" value="Unassembled WGS sequence"/>
</dbReference>
<dbReference type="GO" id="GO:0042910">
    <property type="term" value="F:xenobiotic transmembrane transporter activity"/>
    <property type="evidence" value="ECO:0007669"/>
    <property type="project" value="InterPro"/>
</dbReference>
<accession>A0A7J7GA17</accession>
<evidence type="ECO:0000256" key="1">
    <source>
        <dbReference type="ARBA" id="ARBA00004141"/>
    </source>
</evidence>
<evidence type="ECO:0000256" key="2">
    <source>
        <dbReference type="ARBA" id="ARBA00010199"/>
    </source>
</evidence>
<reference evidence="8" key="1">
    <citation type="journal article" date="2020" name="Nat. Commun.">
        <title>Genome assembly of wild tea tree DASZ reveals pedigree and selection history of tea varieties.</title>
        <authorList>
            <person name="Zhang W."/>
            <person name="Zhang Y."/>
            <person name="Qiu H."/>
            <person name="Guo Y."/>
            <person name="Wan H."/>
            <person name="Zhang X."/>
            <person name="Scossa F."/>
            <person name="Alseekh S."/>
            <person name="Zhang Q."/>
            <person name="Wang P."/>
            <person name="Xu L."/>
            <person name="Schmidt M.H."/>
            <person name="Jia X."/>
            <person name="Li D."/>
            <person name="Zhu A."/>
            <person name="Guo F."/>
            <person name="Chen W."/>
            <person name="Ni D."/>
            <person name="Usadel B."/>
            <person name="Fernie A.R."/>
            <person name="Wen W."/>
        </authorList>
    </citation>
    <scope>NUCLEOTIDE SEQUENCE [LARGE SCALE GENOMIC DNA]</scope>
    <source>
        <strain evidence="8">cv. G240</strain>
    </source>
</reference>
<feature type="transmembrane region" description="Helical" evidence="6">
    <location>
        <begin position="451"/>
        <end position="473"/>
    </location>
</feature>
<dbReference type="GO" id="GO:0016020">
    <property type="term" value="C:membrane"/>
    <property type="evidence" value="ECO:0007669"/>
    <property type="project" value="UniProtKB-SubCell"/>
</dbReference>
<comment type="subcellular location">
    <subcellularLocation>
        <location evidence="1">Membrane</location>
        <topology evidence="1">Multi-pass membrane protein</topology>
    </subcellularLocation>
</comment>
<feature type="transmembrane region" description="Helical" evidence="6">
    <location>
        <begin position="162"/>
        <end position="180"/>
    </location>
</feature>
<keyword evidence="3 6" id="KW-0812">Transmembrane</keyword>
<reference evidence="7 8" key="2">
    <citation type="submission" date="2020-07" db="EMBL/GenBank/DDBJ databases">
        <title>Genome assembly of wild tea tree DASZ reveals pedigree and selection history of tea varieties.</title>
        <authorList>
            <person name="Zhang W."/>
        </authorList>
    </citation>
    <scope>NUCLEOTIDE SEQUENCE [LARGE SCALE GENOMIC DNA]</scope>
    <source>
        <strain evidence="8">cv. G240</strain>
        <tissue evidence="7">Leaf</tissue>
    </source>
</reference>
<feature type="transmembrane region" description="Helical" evidence="6">
    <location>
        <begin position="300"/>
        <end position="318"/>
    </location>
</feature>
<dbReference type="InterPro" id="IPR045069">
    <property type="entry name" value="MATE_euk"/>
</dbReference>
<dbReference type="PANTHER" id="PTHR11206">
    <property type="entry name" value="MULTIDRUG RESISTANCE PROTEIN"/>
    <property type="match status" value="1"/>
</dbReference>
<protein>
    <recommendedName>
        <fullName evidence="6">Protein DETOXIFICATION</fullName>
    </recommendedName>
    <alternativeName>
        <fullName evidence="6">Multidrug and toxic compound extrusion protein</fullName>
    </alternativeName>
</protein>
<feature type="transmembrane region" description="Helical" evidence="6">
    <location>
        <begin position="378"/>
        <end position="403"/>
    </location>
</feature>
<keyword evidence="4 6" id="KW-1133">Transmembrane helix</keyword>
<name>A0A7J7GA17_CAMSI</name>
<dbReference type="CDD" id="cd13132">
    <property type="entry name" value="MATE_eukaryotic"/>
    <property type="match status" value="1"/>
</dbReference>
<dbReference type="AlphaFoldDB" id="A0A7J7GA17"/>
<evidence type="ECO:0000313" key="8">
    <source>
        <dbReference type="Proteomes" id="UP000593564"/>
    </source>
</evidence>
<evidence type="ECO:0000256" key="3">
    <source>
        <dbReference type="ARBA" id="ARBA00022692"/>
    </source>
</evidence>
<sequence>MKMRLQIKSFKEGGLHGSSSKSEAMNNMNSEELDYQQQLLLPGGGGAQVSGLSSSEVEDILARKPVPFKWYFRLLGWESKLLWLLSGATIAVSVCNYMLSFVTLTFSGQLGALQLAGASIAMVGTQGLAYGIMLGMASAVQTVCGQAYGAKQYDAMGIICQRAIILHLAAAILLTFLYWYFGEVLLLIGQAESIAKEGQIFARGMILQLYAFAISCPMQRFLQAQNIVNPLAYMSMGVLVLHSVLTWVVVNYLDYGLLGAALTLSFSWWVLVLLQGLYVLFSPSCKNTWTGFSIKAVYGIWPYFKLTIASAVILEIWYNQGLVLISGFLPNPTIALDCLSICINYWTWDIEFMLGLSAAVSVRVGNELGAGHPMVAKFSMIVVIMTSILISIFFSAIVLIFRIGLSKLFTSDQDVIAAVSNMTPLLAISVFLNGIQPILSGVAIGSGWQSIVAYVNLATYYIVGLPIGCVLGFKTQLGAAGLWWGMIIGVLLQTVCLIIITARTNWNAEVAKAVERLKKSANEASPLDQLDSDVFFKHTKFLEPLNNLCFRIIDFILRDKYPHGNSDHLAIVNGIRAGLTVNASVEFQIGRKKIFINSFCRKFRAPQAFGLFEILKLCYVCFWARSKEIN</sequence>
<gene>
    <name evidence="7" type="ORF">HYC85_025095</name>
</gene>
<comment type="similarity">
    <text evidence="2 6">Belongs to the multi antimicrobial extrusion (MATE) (TC 2.A.66.1) family.</text>
</comment>
<organism evidence="7 8">
    <name type="scientific">Camellia sinensis</name>
    <name type="common">Tea plant</name>
    <name type="synonym">Thea sinensis</name>
    <dbReference type="NCBI Taxonomy" id="4442"/>
    <lineage>
        <taxon>Eukaryota</taxon>
        <taxon>Viridiplantae</taxon>
        <taxon>Streptophyta</taxon>
        <taxon>Embryophyta</taxon>
        <taxon>Tracheophyta</taxon>
        <taxon>Spermatophyta</taxon>
        <taxon>Magnoliopsida</taxon>
        <taxon>eudicotyledons</taxon>
        <taxon>Gunneridae</taxon>
        <taxon>Pentapetalae</taxon>
        <taxon>asterids</taxon>
        <taxon>Ericales</taxon>
        <taxon>Theaceae</taxon>
        <taxon>Camellia</taxon>
    </lineage>
</organism>
<evidence type="ECO:0000256" key="5">
    <source>
        <dbReference type="ARBA" id="ARBA00023136"/>
    </source>
</evidence>
<dbReference type="InterPro" id="IPR002528">
    <property type="entry name" value="MATE_fam"/>
</dbReference>
<comment type="caution">
    <text evidence="7">The sequence shown here is derived from an EMBL/GenBank/DDBJ whole genome shotgun (WGS) entry which is preliminary data.</text>
</comment>
<evidence type="ECO:0000256" key="6">
    <source>
        <dbReference type="RuleBase" id="RU004914"/>
    </source>
</evidence>
<evidence type="ECO:0000313" key="7">
    <source>
        <dbReference type="EMBL" id="KAF5937589.1"/>
    </source>
</evidence>
<dbReference type="NCBIfam" id="TIGR00797">
    <property type="entry name" value="matE"/>
    <property type="match status" value="1"/>
</dbReference>
<keyword evidence="5 6" id="KW-0472">Membrane</keyword>
<feature type="transmembrane region" description="Helical" evidence="6">
    <location>
        <begin position="81"/>
        <end position="107"/>
    </location>
</feature>
<dbReference type="GO" id="GO:1990961">
    <property type="term" value="P:xenobiotic detoxification by transmembrane export across the plasma membrane"/>
    <property type="evidence" value="ECO:0007669"/>
    <property type="project" value="InterPro"/>
</dbReference>
<proteinExistence type="inferred from homology"/>